<reference evidence="1 2" key="1">
    <citation type="submission" date="2023-09" db="EMBL/GenBank/DDBJ databases">
        <title>Nesidiocoris tenuis whole genome shotgun sequence.</title>
        <authorList>
            <person name="Shibata T."/>
            <person name="Shimoda M."/>
            <person name="Kobayashi T."/>
            <person name="Uehara T."/>
        </authorList>
    </citation>
    <scope>NUCLEOTIDE SEQUENCE [LARGE SCALE GENOMIC DNA]</scope>
    <source>
        <strain evidence="1 2">Japan</strain>
    </source>
</reference>
<sequence length="82" mass="9696">MQKEKKKVEKQCCRWMMLRVHRKKLFSRLFLRPLPDKAHHEMAPWSFLSWWALRRLSSLNTPVMPVEDEADGKGGDATTAEE</sequence>
<evidence type="ECO:0000313" key="2">
    <source>
        <dbReference type="Proteomes" id="UP001307889"/>
    </source>
</evidence>
<proteinExistence type="predicted"/>
<accession>A0ABN7AJ76</accession>
<dbReference type="Proteomes" id="UP001307889">
    <property type="component" value="Chromosome 2"/>
</dbReference>
<organism evidence="1 2">
    <name type="scientific">Nesidiocoris tenuis</name>
    <dbReference type="NCBI Taxonomy" id="355587"/>
    <lineage>
        <taxon>Eukaryota</taxon>
        <taxon>Metazoa</taxon>
        <taxon>Ecdysozoa</taxon>
        <taxon>Arthropoda</taxon>
        <taxon>Hexapoda</taxon>
        <taxon>Insecta</taxon>
        <taxon>Pterygota</taxon>
        <taxon>Neoptera</taxon>
        <taxon>Paraneoptera</taxon>
        <taxon>Hemiptera</taxon>
        <taxon>Heteroptera</taxon>
        <taxon>Panheteroptera</taxon>
        <taxon>Cimicomorpha</taxon>
        <taxon>Miridae</taxon>
        <taxon>Dicyphina</taxon>
        <taxon>Nesidiocoris</taxon>
    </lineage>
</organism>
<evidence type="ECO:0000313" key="1">
    <source>
        <dbReference type="EMBL" id="BES90931.1"/>
    </source>
</evidence>
<keyword evidence="2" id="KW-1185">Reference proteome</keyword>
<gene>
    <name evidence="1" type="ORF">NTJ_03739</name>
</gene>
<protein>
    <submittedName>
        <fullName evidence="1">Uncharacterized protein</fullName>
    </submittedName>
</protein>
<dbReference type="EMBL" id="AP028910">
    <property type="protein sequence ID" value="BES90931.1"/>
    <property type="molecule type" value="Genomic_DNA"/>
</dbReference>
<name>A0ABN7AJ76_9HEMI</name>